<reference evidence="3" key="1">
    <citation type="submission" date="2022-11" db="UniProtKB">
        <authorList>
            <consortium name="WormBaseParasite"/>
        </authorList>
    </citation>
    <scope>IDENTIFICATION</scope>
</reference>
<dbReference type="Proteomes" id="UP000887572">
    <property type="component" value="Unplaced"/>
</dbReference>
<sequence length="121" mass="13914">MGVSSQITELANKRARRDDREPSRLDKSPTALSDELDRLSEGDEDEKVDLEYHGRLLEASRHYKHDDDYKELLALHFKLIAKGVLKQNCSLDSLCLPQSVLGRVRDLFECLDWALSTEQKK</sequence>
<accession>A0A914HQ64</accession>
<feature type="compositionally biased region" description="Basic and acidic residues" evidence="1">
    <location>
        <begin position="16"/>
        <end position="27"/>
    </location>
</feature>
<proteinExistence type="predicted"/>
<name>A0A914HQ64_GLORO</name>
<protein>
    <submittedName>
        <fullName evidence="3">Uncharacterized protein</fullName>
    </submittedName>
</protein>
<feature type="region of interest" description="Disordered" evidence="1">
    <location>
        <begin position="1"/>
        <end position="43"/>
    </location>
</feature>
<organism evidence="2 3">
    <name type="scientific">Globodera rostochiensis</name>
    <name type="common">Golden nematode worm</name>
    <name type="synonym">Heterodera rostochiensis</name>
    <dbReference type="NCBI Taxonomy" id="31243"/>
    <lineage>
        <taxon>Eukaryota</taxon>
        <taxon>Metazoa</taxon>
        <taxon>Ecdysozoa</taxon>
        <taxon>Nematoda</taxon>
        <taxon>Chromadorea</taxon>
        <taxon>Rhabditida</taxon>
        <taxon>Tylenchina</taxon>
        <taxon>Tylenchomorpha</taxon>
        <taxon>Tylenchoidea</taxon>
        <taxon>Heteroderidae</taxon>
        <taxon>Heteroderinae</taxon>
        <taxon>Globodera</taxon>
    </lineage>
</organism>
<dbReference type="AlphaFoldDB" id="A0A914HQ64"/>
<keyword evidence="2" id="KW-1185">Reference proteome</keyword>
<evidence type="ECO:0000313" key="2">
    <source>
        <dbReference type="Proteomes" id="UP000887572"/>
    </source>
</evidence>
<evidence type="ECO:0000256" key="1">
    <source>
        <dbReference type="SAM" id="MobiDB-lite"/>
    </source>
</evidence>
<dbReference type="WBParaSite" id="Gr19_v10_g2871.t1">
    <property type="protein sequence ID" value="Gr19_v10_g2871.t1"/>
    <property type="gene ID" value="Gr19_v10_g2871"/>
</dbReference>
<evidence type="ECO:0000313" key="3">
    <source>
        <dbReference type="WBParaSite" id="Gr19_v10_g2871.t1"/>
    </source>
</evidence>